<comment type="caution">
    <text evidence="3">The sequence shown here is derived from an EMBL/GenBank/DDBJ whole genome shotgun (WGS) entry which is preliminary data.</text>
</comment>
<keyword evidence="4" id="KW-1185">Reference proteome</keyword>
<evidence type="ECO:0000256" key="2">
    <source>
        <dbReference type="SAM" id="SignalP"/>
    </source>
</evidence>
<gene>
    <name evidence="3" type="ORF">JOM49_004441</name>
</gene>
<sequence length="107" mass="10884">MLLLGWLAAAGVLLTSSAARADTVQIVALAQTIDEVLNNIRNWIMGILAGIAIVLFSIAGLRYLMASGEPGEVEKAKGALKAGCIGFGLAALAPLVVEILKGIVGGV</sequence>
<dbReference type="Proteomes" id="UP000741013">
    <property type="component" value="Unassembled WGS sequence"/>
</dbReference>
<dbReference type="EMBL" id="JAGGMS010000001">
    <property type="protein sequence ID" value="MBP2182915.1"/>
    <property type="molecule type" value="Genomic_DNA"/>
</dbReference>
<dbReference type="RefSeq" id="WP_209666151.1">
    <property type="nucleotide sequence ID" value="NZ_JAGGMS010000001.1"/>
</dbReference>
<accession>A0ABS4PVJ0</accession>
<evidence type="ECO:0008006" key="5">
    <source>
        <dbReference type="Google" id="ProtNLM"/>
    </source>
</evidence>
<name>A0ABS4PVJ0_9PSEU</name>
<keyword evidence="2" id="KW-0732">Signal</keyword>
<evidence type="ECO:0000256" key="1">
    <source>
        <dbReference type="SAM" id="Phobius"/>
    </source>
</evidence>
<dbReference type="Pfam" id="PF18895">
    <property type="entry name" value="T4SS_pilin"/>
    <property type="match status" value="1"/>
</dbReference>
<feature type="transmembrane region" description="Helical" evidence="1">
    <location>
        <begin position="45"/>
        <end position="66"/>
    </location>
</feature>
<organism evidence="3 4">
    <name type="scientific">Amycolatopsis magusensis</name>
    <dbReference type="NCBI Taxonomy" id="882444"/>
    <lineage>
        <taxon>Bacteria</taxon>
        <taxon>Bacillati</taxon>
        <taxon>Actinomycetota</taxon>
        <taxon>Actinomycetes</taxon>
        <taxon>Pseudonocardiales</taxon>
        <taxon>Pseudonocardiaceae</taxon>
        <taxon>Amycolatopsis</taxon>
    </lineage>
</organism>
<keyword evidence="1" id="KW-0472">Membrane</keyword>
<feature type="transmembrane region" description="Helical" evidence="1">
    <location>
        <begin position="78"/>
        <end position="97"/>
    </location>
</feature>
<feature type="signal peptide" evidence="2">
    <location>
        <begin position="1"/>
        <end position="21"/>
    </location>
</feature>
<proteinExistence type="predicted"/>
<reference evidence="3 4" key="1">
    <citation type="submission" date="2021-03" db="EMBL/GenBank/DDBJ databases">
        <title>Sequencing the genomes of 1000 actinobacteria strains.</title>
        <authorList>
            <person name="Klenk H.-P."/>
        </authorList>
    </citation>
    <scope>NUCLEOTIDE SEQUENCE [LARGE SCALE GENOMIC DNA]</scope>
    <source>
        <strain evidence="3 4">DSM 45510</strain>
    </source>
</reference>
<evidence type="ECO:0000313" key="4">
    <source>
        <dbReference type="Proteomes" id="UP000741013"/>
    </source>
</evidence>
<keyword evidence="1" id="KW-1133">Transmembrane helix</keyword>
<evidence type="ECO:0000313" key="3">
    <source>
        <dbReference type="EMBL" id="MBP2182915.1"/>
    </source>
</evidence>
<feature type="chain" id="PRO_5047094084" description="TrbC/VIRB2 family protein" evidence="2">
    <location>
        <begin position="22"/>
        <end position="107"/>
    </location>
</feature>
<protein>
    <recommendedName>
        <fullName evidence="5">TrbC/VIRB2 family protein</fullName>
    </recommendedName>
</protein>
<dbReference type="InterPro" id="IPR043993">
    <property type="entry name" value="T4SS_pilin"/>
</dbReference>
<keyword evidence="1" id="KW-0812">Transmembrane</keyword>